<dbReference type="Gene3D" id="3.40.50.300">
    <property type="entry name" value="P-loop containing nucleotide triphosphate hydrolases"/>
    <property type="match status" value="1"/>
</dbReference>
<dbReference type="SMART" id="SM00487">
    <property type="entry name" value="DEXDc"/>
    <property type="match status" value="1"/>
</dbReference>
<dbReference type="Pfam" id="PF00271">
    <property type="entry name" value="Helicase_C"/>
    <property type="match status" value="1"/>
</dbReference>
<feature type="compositionally biased region" description="Acidic residues" evidence="2">
    <location>
        <begin position="1252"/>
        <end position="1269"/>
    </location>
</feature>
<dbReference type="PROSITE" id="PS51192">
    <property type="entry name" value="HELICASE_ATP_BIND_1"/>
    <property type="match status" value="1"/>
</dbReference>
<dbReference type="InterPro" id="IPR027417">
    <property type="entry name" value="P-loop_NTPase"/>
</dbReference>
<feature type="domain" description="Helicase ATP-binding" evidence="3">
    <location>
        <begin position="476"/>
        <end position="641"/>
    </location>
</feature>
<accession>K8F3V7</accession>
<dbReference type="Gene3D" id="3.40.50.10810">
    <property type="entry name" value="Tandem AAA-ATPase domain"/>
    <property type="match status" value="1"/>
</dbReference>
<dbReference type="STRING" id="41875.K8F3V7"/>
<dbReference type="InterPro" id="IPR000330">
    <property type="entry name" value="SNF2_N"/>
</dbReference>
<keyword evidence="1" id="KW-0378">Hydrolase</keyword>
<dbReference type="PROSITE" id="PS51194">
    <property type="entry name" value="HELICASE_CTER"/>
    <property type="match status" value="1"/>
</dbReference>
<feature type="region of interest" description="Disordered" evidence="2">
    <location>
        <begin position="85"/>
        <end position="129"/>
    </location>
</feature>
<organism evidence="5 6">
    <name type="scientific">Bathycoccus prasinos</name>
    <dbReference type="NCBI Taxonomy" id="41875"/>
    <lineage>
        <taxon>Eukaryota</taxon>
        <taxon>Viridiplantae</taxon>
        <taxon>Chlorophyta</taxon>
        <taxon>Mamiellophyceae</taxon>
        <taxon>Mamiellales</taxon>
        <taxon>Bathycoccaceae</taxon>
        <taxon>Bathycoccus</taxon>
    </lineage>
</organism>
<dbReference type="RefSeq" id="XP_007513703.1">
    <property type="nucleotide sequence ID" value="XM_007513641.1"/>
</dbReference>
<dbReference type="Pfam" id="PF00176">
    <property type="entry name" value="SNF2-rel_dom"/>
    <property type="match status" value="1"/>
</dbReference>
<evidence type="ECO:0000313" key="5">
    <source>
        <dbReference type="EMBL" id="CCO16228.1"/>
    </source>
</evidence>
<dbReference type="GO" id="GO:0016787">
    <property type="term" value="F:hydrolase activity"/>
    <property type="evidence" value="ECO:0007669"/>
    <property type="project" value="UniProtKB-KW"/>
</dbReference>
<dbReference type="InterPro" id="IPR014001">
    <property type="entry name" value="Helicase_ATP-bd"/>
</dbReference>
<keyword evidence="6" id="KW-1185">Reference proteome</keyword>
<dbReference type="InterPro" id="IPR038718">
    <property type="entry name" value="SNF2-like_sf"/>
</dbReference>
<evidence type="ECO:0000259" key="4">
    <source>
        <dbReference type="PROSITE" id="PS51194"/>
    </source>
</evidence>
<protein>
    <submittedName>
        <fullName evidence="5">SNF2 super family</fullName>
    </submittedName>
</protein>
<feature type="compositionally biased region" description="Low complexity" evidence="2">
    <location>
        <begin position="85"/>
        <end position="97"/>
    </location>
</feature>
<feature type="compositionally biased region" description="Acidic residues" evidence="2">
    <location>
        <begin position="114"/>
        <end position="126"/>
    </location>
</feature>
<dbReference type="GO" id="GO:0005524">
    <property type="term" value="F:ATP binding"/>
    <property type="evidence" value="ECO:0007669"/>
    <property type="project" value="InterPro"/>
</dbReference>
<feature type="compositionally biased region" description="Basic and acidic residues" evidence="2">
    <location>
        <begin position="98"/>
        <end position="113"/>
    </location>
</feature>
<dbReference type="SMART" id="SM00490">
    <property type="entry name" value="HELICc"/>
    <property type="match status" value="1"/>
</dbReference>
<dbReference type="InterPro" id="IPR001650">
    <property type="entry name" value="Helicase_C-like"/>
</dbReference>
<dbReference type="GeneID" id="19016394"/>
<dbReference type="PANTHER" id="PTHR10799">
    <property type="entry name" value="SNF2/RAD54 HELICASE FAMILY"/>
    <property type="match status" value="1"/>
</dbReference>
<dbReference type="SUPFAM" id="SSF52540">
    <property type="entry name" value="P-loop containing nucleoside triphosphate hydrolases"/>
    <property type="match status" value="2"/>
</dbReference>
<dbReference type="KEGG" id="bpg:Bathy04g03680"/>
<evidence type="ECO:0000313" key="6">
    <source>
        <dbReference type="Proteomes" id="UP000198341"/>
    </source>
</evidence>
<feature type="compositionally biased region" description="Polar residues" evidence="2">
    <location>
        <begin position="1239"/>
        <end position="1251"/>
    </location>
</feature>
<feature type="compositionally biased region" description="Acidic residues" evidence="2">
    <location>
        <begin position="1212"/>
        <end position="1237"/>
    </location>
</feature>
<feature type="domain" description="Helicase C-terminal" evidence="4">
    <location>
        <begin position="811"/>
        <end position="995"/>
    </location>
</feature>
<sequence>MVLFTDAQTKAFHAQLRFLLLREVGIAPSTHSHSHSKIWTSFPNALFANAIDLNKDRDEMMSKEMLPWRLNARLLQDPTLTMLRNSNNNNEITTTKTINEEDMKFTESVQREDKDDDDGFDEDKDDDERQYSKCNELKRLFEGEVDARVTRGVDLLRERVVKQKYTFHAAAQDNGKEDGMMRERQIVDEGEWKIRQNIRTKSLGLLEEQRKLRREMIAEQRKIMALPERSYKKMVKMDEKQRELEIKLRSKKEKKESSERWRLILSTRKRLNEESNQRADVLQTRNRQMVKMHDRMARAYLVKSRDDAAERAKRMEALKSNDIEAYKKLLAEAAKTKESIEGYPAGADGEGEGNKYEALQEFLSETEGYLEKLGGKIASVKISQARSEAATEAAAKAAAEGLDEDEIKEAAEKAAREATLENGEKMISQTKEDGIQNTEKYYAVAHSEQEIITEQPKMLTFGQLRDYQIVSLQWMVSLHNNRLNGILADEMGLGKTVQVCSLIAYLWESKQNFGPHIIIVPNAVIVNWKAELKRWLPHVNCVYYVGSREQRAKIFQKQVLQLKFNVLVTTYEFIMRDRSKLAKVNWKYIIIDEAQRLKDREGKLSRDLDKFRAQRRLLLTGTPLQNDLSELWSLLNLLLPEVFDSAKVFQQWFGKTKAGDNQGQKVIGGGGGGGAGNANEDEEEDDWMEREKKVIVISRLHQILEPFMLRRLVQDVESKLPPRKSVVVHCPFSAFQSNAYSWINATGSIRVEPYTRLGLAAQRTFRGYLPLHNRCMELRKICNHPGLSYPPEKGGDFRGVNLIRSCGKLWILDRLLIKLSKTGHKVLLFSTMTKLLDLLEVYLKWRQTTEDGENLQFCRIDGTTPLEQREVAINDFNRKGSNKFIFLLSIRAAGRGLNLQTADTVVMYDPDPNPKNEEQAIARSHRIGQTREVRVIHLEAVDDKEIASVTGAAAATQGNTSTAGWGGNDRSYCESVESVVRNVIQQQKIEMADEVINAGRFDGQTTHSERRETLEKLMAAQAAGNRKETNVPSVRELNEKICRSEDELKTWNELDDTLNWPSSLMGPEECPDWIRYTKYDLDDAIEMTAKSKAGEIIAPVDASNLGRGGRSMNKLIANSAISLDGMDVDANNDRRKDFVEKTGLKSSNLTAEQMSSKVKGGDEEDAFAIPTTKALLPFQKAQLAKVQAAEKEKEIEQERERAGEAEPKIGKEEDEPLVMLDNSDEEEDYGNIEEDDVALNTSFTDVNLDNLTNEEDDDDDDDDDEDSIEEAPINTKNSDGGGMSFKITMPRKPE</sequence>
<name>K8F3V7_9CHLO</name>
<evidence type="ECO:0000256" key="1">
    <source>
        <dbReference type="ARBA" id="ARBA00022801"/>
    </source>
</evidence>
<feature type="compositionally biased region" description="Basic and acidic residues" evidence="2">
    <location>
        <begin position="1191"/>
        <end position="1211"/>
    </location>
</feature>
<dbReference type="InterPro" id="IPR049730">
    <property type="entry name" value="SNF2/RAD54-like_C"/>
</dbReference>
<dbReference type="EMBL" id="FO082275">
    <property type="protein sequence ID" value="CCO16228.1"/>
    <property type="molecule type" value="Genomic_DNA"/>
</dbReference>
<gene>
    <name evidence="5" type="ORF">Bathy04g03680</name>
</gene>
<reference evidence="5 6" key="1">
    <citation type="submission" date="2011-10" db="EMBL/GenBank/DDBJ databases">
        <authorList>
            <person name="Genoscope - CEA"/>
        </authorList>
    </citation>
    <scope>NUCLEOTIDE SEQUENCE [LARGE SCALE GENOMIC DNA]</scope>
    <source>
        <strain evidence="5 6">RCC 1105</strain>
    </source>
</reference>
<dbReference type="OrthoDB" id="6017at2759"/>
<dbReference type="eggNOG" id="KOG0386">
    <property type="taxonomic scope" value="Eukaryota"/>
</dbReference>
<evidence type="ECO:0000259" key="3">
    <source>
        <dbReference type="PROSITE" id="PS51192"/>
    </source>
</evidence>
<dbReference type="Proteomes" id="UP000198341">
    <property type="component" value="Chromosome 4"/>
</dbReference>
<proteinExistence type="predicted"/>
<dbReference type="CDD" id="cd18793">
    <property type="entry name" value="SF2_C_SNF"/>
    <property type="match status" value="1"/>
</dbReference>
<feature type="region of interest" description="Disordered" evidence="2">
    <location>
        <begin position="1191"/>
        <end position="1294"/>
    </location>
</feature>
<evidence type="ECO:0000256" key="2">
    <source>
        <dbReference type="SAM" id="MobiDB-lite"/>
    </source>
</evidence>